<sequence>MYKSNKKWIWIGVVIGLLDLGYQLTGFGIFRRGFSSFSIIIAVISYFNLAPGYGLEGFEKLWPLFLLVYFLVYFVVIWFLPFFLLYYRKWFTLALIVPILLYLRFIIELDLLTEYRARFLIPTILAAYIIGLCIDLLYSSVKAILISKSEV</sequence>
<keyword evidence="1" id="KW-1133">Transmembrane helix</keyword>
<protein>
    <submittedName>
        <fullName evidence="2">Uncharacterized protein</fullName>
    </submittedName>
</protein>
<comment type="caution">
    <text evidence="2">The sequence shown here is derived from an EMBL/GenBank/DDBJ whole genome shotgun (WGS) entry which is preliminary data.</text>
</comment>
<feature type="transmembrane region" description="Helical" evidence="1">
    <location>
        <begin position="119"/>
        <end position="141"/>
    </location>
</feature>
<evidence type="ECO:0000313" key="2">
    <source>
        <dbReference type="EMBL" id="NKE72970.1"/>
    </source>
</evidence>
<evidence type="ECO:0000256" key="1">
    <source>
        <dbReference type="SAM" id="Phobius"/>
    </source>
</evidence>
<keyword evidence="1" id="KW-0472">Membrane</keyword>
<reference evidence="2 3" key="1">
    <citation type="journal article" date="2020" name="Nature">
        <title>Bacterial chemolithoautotrophy via manganese oxidation.</title>
        <authorList>
            <person name="Yu H."/>
            <person name="Leadbetter J.R."/>
        </authorList>
    </citation>
    <scope>NUCLEOTIDE SEQUENCE [LARGE SCALE GENOMIC DNA]</scope>
    <source>
        <strain evidence="2 3">Mn-1</strain>
    </source>
</reference>
<organism evidence="2 3">
    <name type="scientific">Candidatus Manganitrophus noduliformans</name>
    <dbReference type="NCBI Taxonomy" id="2606439"/>
    <lineage>
        <taxon>Bacteria</taxon>
        <taxon>Pseudomonadati</taxon>
        <taxon>Nitrospirota</taxon>
        <taxon>Nitrospiria</taxon>
        <taxon>Candidatus Troglogloeales</taxon>
        <taxon>Candidatus Manganitrophaceae</taxon>
        <taxon>Candidatus Manganitrophus</taxon>
    </lineage>
</organism>
<name>A0A7X6ICX4_9BACT</name>
<keyword evidence="3" id="KW-1185">Reference proteome</keyword>
<feature type="transmembrane region" description="Helical" evidence="1">
    <location>
        <begin position="30"/>
        <end position="49"/>
    </location>
</feature>
<gene>
    <name evidence="2" type="ORF">MNODULE_19640</name>
</gene>
<feature type="transmembrane region" description="Helical" evidence="1">
    <location>
        <begin position="7"/>
        <end position="24"/>
    </location>
</feature>
<dbReference type="EMBL" id="VTOW01000004">
    <property type="protein sequence ID" value="NKE72970.1"/>
    <property type="molecule type" value="Genomic_DNA"/>
</dbReference>
<dbReference type="RefSeq" id="WP_168062900.1">
    <property type="nucleotide sequence ID" value="NZ_VTOW01000004.1"/>
</dbReference>
<feature type="transmembrane region" description="Helical" evidence="1">
    <location>
        <begin position="90"/>
        <end position="107"/>
    </location>
</feature>
<evidence type="ECO:0000313" key="3">
    <source>
        <dbReference type="Proteomes" id="UP000534783"/>
    </source>
</evidence>
<keyword evidence="1" id="KW-0812">Transmembrane</keyword>
<dbReference type="Proteomes" id="UP000534783">
    <property type="component" value="Unassembled WGS sequence"/>
</dbReference>
<proteinExistence type="predicted"/>
<dbReference type="AlphaFoldDB" id="A0A7X6ICX4"/>
<feature type="transmembrane region" description="Helical" evidence="1">
    <location>
        <begin position="61"/>
        <end position="84"/>
    </location>
</feature>
<accession>A0A7X6ICX4</accession>